<accession>A0A8R1HMJ1</accession>
<dbReference type="SUPFAM" id="SSF48403">
    <property type="entry name" value="Ankyrin repeat"/>
    <property type="match status" value="1"/>
</dbReference>
<protein>
    <submittedName>
        <fullName evidence="4">ANK_REP_REGION domain-containing protein</fullName>
    </submittedName>
</protein>
<dbReference type="PROSITE" id="PS50297">
    <property type="entry name" value="ANK_REP_REGION"/>
    <property type="match status" value="1"/>
</dbReference>
<dbReference type="Proteomes" id="UP000005237">
    <property type="component" value="Unassembled WGS sequence"/>
</dbReference>
<keyword evidence="3" id="KW-1133">Transmembrane helix</keyword>
<evidence type="ECO:0000313" key="4">
    <source>
        <dbReference type="EnsemblMetazoa" id="CJA04806.1"/>
    </source>
</evidence>
<dbReference type="PANTHER" id="PTHR22956">
    <property type="entry name" value="ANKYRIN REPEAT-CONTAINING PROTEIN F37A4.4-RELATED-RELATED"/>
    <property type="match status" value="1"/>
</dbReference>
<evidence type="ECO:0000256" key="1">
    <source>
        <dbReference type="PROSITE-ProRule" id="PRU00023"/>
    </source>
</evidence>
<keyword evidence="3" id="KW-0472">Membrane</keyword>
<name>A0A8R1HMJ1_CAEJA</name>
<evidence type="ECO:0000256" key="2">
    <source>
        <dbReference type="SAM" id="MobiDB-lite"/>
    </source>
</evidence>
<keyword evidence="3" id="KW-0812">Transmembrane</keyword>
<dbReference type="InterPro" id="IPR002110">
    <property type="entry name" value="Ankyrin_rpt"/>
</dbReference>
<dbReference type="PANTHER" id="PTHR22956:SF18">
    <property type="entry name" value="ANK_REP_REGION DOMAIN-CONTAINING PROTEIN-RELATED"/>
    <property type="match status" value="1"/>
</dbReference>
<reference evidence="5" key="1">
    <citation type="submission" date="2010-08" db="EMBL/GenBank/DDBJ databases">
        <authorList>
            <consortium name="Caenorhabditis japonica Sequencing Consortium"/>
            <person name="Wilson R.K."/>
        </authorList>
    </citation>
    <scope>NUCLEOTIDE SEQUENCE [LARGE SCALE GENOMIC DNA]</scope>
    <source>
        <strain evidence="5">DF5081</strain>
    </source>
</reference>
<dbReference type="SMART" id="SM00248">
    <property type="entry name" value="ANK"/>
    <property type="match status" value="2"/>
</dbReference>
<feature type="region of interest" description="Disordered" evidence="2">
    <location>
        <begin position="736"/>
        <end position="775"/>
    </location>
</feature>
<evidence type="ECO:0000256" key="3">
    <source>
        <dbReference type="SAM" id="Phobius"/>
    </source>
</evidence>
<dbReference type="AlphaFoldDB" id="A0A8R1HMJ1"/>
<feature type="repeat" description="ANK" evidence="1">
    <location>
        <begin position="446"/>
        <end position="478"/>
    </location>
</feature>
<dbReference type="Gene3D" id="1.25.40.20">
    <property type="entry name" value="Ankyrin repeat-containing domain"/>
    <property type="match status" value="1"/>
</dbReference>
<feature type="transmembrane region" description="Helical" evidence="3">
    <location>
        <begin position="355"/>
        <end position="379"/>
    </location>
</feature>
<feature type="compositionally biased region" description="Polar residues" evidence="2">
    <location>
        <begin position="757"/>
        <end position="775"/>
    </location>
</feature>
<dbReference type="EnsemblMetazoa" id="CJA04806.1">
    <property type="protein sequence ID" value="CJA04806.1"/>
    <property type="gene ID" value="WBGene00124010"/>
</dbReference>
<evidence type="ECO:0000313" key="5">
    <source>
        <dbReference type="Proteomes" id="UP000005237"/>
    </source>
</evidence>
<keyword evidence="5" id="KW-1185">Reference proteome</keyword>
<dbReference type="Pfam" id="PF00023">
    <property type="entry name" value="Ank"/>
    <property type="match status" value="1"/>
</dbReference>
<proteinExistence type="predicted"/>
<dbReference type="PROSITE" id="PS50088">
    <property type="entry name" value="ANK_REPEAT"/>
    <property type="match status" value="1"/>
</dbReference>
<organism evidence="4 5">
    <name type="scientific">Caenorhabditis japonica</name>
    <dbReference type="NCBI Taxonomy" id="281687"/>
    <lineage>
        <taxon>Eukaryota</taxon>
        <taxon>Metazoa</taxon>
        <taxon>Ecdysozoa</taxon>
        <taxon>Nematoda</taxon>
        <taxon>Chromadorea</taxon>
        <taxon>Rhabditida</taxon>
        <taxon>Rhabditina</taxon>
        <taxon>Rhabditomorpha</taxon>
        <taxon>Rhabditoidea</taxon>
        <taxon>Rhabditidae</taxon>
        <taxon>Peloderinae</taxon>
        <taxon>Caenorhabditis</taxon>
    </lineage>
</organism>
<reference evidence="4" key="2">
    <citation type="submission" date="2022-06" db="UniProtKB">
        <authorList>
            <consortium name="EnsemblMetazoa"/>
        </authorList>
    </citation>
    <scope>IDENTIFICATION</scope>
    <source>
        <strain evidence="4">DF5081</strain>
    </source>
</reference>
<dbReference type="InterPro" id="IPR053345">
    <property type="entry name" value="Ankyrin_repeat-containing"/>
</dbReference>
<dbReference type="InterPro" id="IPR036770">
    <property type="entry name" value="Ankyrin_rpt-contain_sf"/>
</dbReference>
<sequence>MPDEVAWDNINLIKNMEKNEEYIEVLRVGIEKFSELQNSGLLDILKGRLDMSEMKYVKSSVNNLFDGTGLFQALNCLSGKSSLEDLTTGIDGISTFLEIAKGLRRIAAYKNVTDSVIPKIIDTMIELKEAVKSLSNPANGNRTRREAKPTIELPADSVDSLSQGAELFEKLLAIAAKKEEFMQISKFEKKVNQEIALIRMPPMYSLWTDSMRAKFNHMLQEISDLEKLAAKFTKPSESVSAISALFERADKIVGVPNFDTSLFASPMATTLRASNDSDIQAAGNALHNLRDIELQYSSGHFKSAEEAAKSLRDYFKIFFDPSMAPIIQGGQPRILPGALSAATTPSAEQDNGFDALFFIVIGCVLCVIVIIILLIVCIIRLKGRGAKKEPEGVWRHLRFLEEGILLPHFGIEYTPMHLAIVDRRTDDVKKRIKNGAYVNVHSIGKVRETPLHTAVTLDFAEIVTLLLKNGADPNAKDQNYESPKDRAKNNRAEIQKIFQDFEKKTFPMGHFHVFIEPELRKTLEAAPSLQENIVEKYEEATHFVVKNKTDEILDLDLIKEQEGDNGLASLLVQIFSPRLIMTSTWLEEGALRSTDFQNDYKFRVKKVRFQGEEYKTLYKIHEEFHKMEIPYLCNATVFFYQASLHTLDWKYYKRIATYLGATVTEVFPFVEEATRQHQHLYYREDVGNTLVIYMEEHAVELDAKHGPLRSQKSYAFMELNEFIAFLLLHKTVGSKSAVSTAKSKRKGESREAAKDVSMTQDVSSSHDNLSKTGEP</sequence>
<keyword evidence="1" id="KW-0040">ANK repeat</keyword>